<reference evidence="1" key="1">
    <citation type="submission" date="2023-04" db="EMBL/GenBank/DDBJ databases">
        <title>Draft Genome sequencing of Naganishia species isolated from polar environments using Oxford Nanopore Technology.</title>
        <authorList>
            <person name="Leo P."/>
            <person name="Venkateswaran K."/>
        </authorList>
    </citation>
    <scope>NUCLEOTIDE SEQUENCE</scope>
    <source>
        <strain evidence="1">DBVPG 5303</strain>
    </source>
</reference>
<comment type="caution">
    <text evidence="1">The sequence shown here is derived from an EMBL/GenBank/DDBJ whole genome shotgun (WGS) entry which is preliminary data.</text>
</comment>
<organism evidence="1 2">
    <name type="scientific">Naganishia onofrii</name>
    <dbReference type="NCBI Taxonomy" id="1851511"/>
    <lineage>
        <taxon>Eukaryota</taxon>
        <taxon>Fungi</taxon>
        <taxon>Dikarya</taxon>
        <taxon>Basidiomycota</taxon>
        <taxon>Agaricomycotina</taxon>
        <taxon>Tremellomycetes</taxon>
        <taxon>Filobasidiales</taxon>
        <taxon>Filobasidiaceae</taxon>
        <taxon>Naganishia</taxon>
    </lineage>
</organism>
<protein>
    <submittedName>
        <fullName evidence="1">Uncharacterized protein</fullName>
    </submittedName>
</protein>
<keyword evidence="2" id="KW-1185">Reference proteome</keyword>
<name>A0ACC2XH46_9TREE</name>
<evidence type="ECO:0000313" key="1">
    <source>
        <dbReference type="EMBL" id="KAJ9122731.1"/>
    </source>
</evidence>
<gene>
    <name evidence="1" type="ORF">QFC24_004160</name>
</gene>
<evidence type="ECO:0000313" key="2">
    <source>
        <dbReference type="Proteomes" id="UP001234202"/>
    </source>
</evidence>
<accession>A0ACC2XH46</accession>
<dbReference type="EMBL" id="JASBWV010000014">
    <property type="protein sequence ID" value="KAJ9122731.1"/>
    <property type="molecule type" value="Genomic_DNA"/>
</dbReference>
<proteinExistence type="predicted"/>
<sequence length="356" mass="38623">MSSLKQWFLACHIPESQVSEMDWHQRAHVLVFPHLSASSSSSRHKKNSRHRRREDQRREGSGGRMRKGTDRGWYRAGDEPYRDFSSEEEDIEGVEAGAGGGYPPRPPRASRTGVNDRPLRARKNNQRLMRIMPGAFGGAAAASDGDDDRSAQSEDLESGGGGGGSGSSASSDLESDVDSVSATSASASDSEGGRGSRLSVAGGGEEEGMNLPLLKNTVPPPRSRPLRPKATTGMDGTALRLQRRKPVRIEIVCTPAQHRSGRGLCDQMKSLWASWVLRVIPDDEAGEGEDEEVARGADVDRGIDQDVREKKGFNVFFGGDTGYRYAGALEGEREMFICPAFQGAPVRMSFIFPTPT</sequence>
<dbReference type="Proteomes" id="UP001234202">
    <property type="component" value="Unassembled WGS sequence"/>
</dbReference>